<feature type="compositionally biased region" description="Basic and acidic residues" evidence="1">
    <location>
        <begin position="54"/>
        <end position="88"/>
    </location>
</feature>
<reference evidence="2 3" key="1">
    <citation type="journal article" date="2016" name="Nat. Commun.">
        <title>Ectomycorrhizal ecology is imprinted in the genome of the dominant symbiotic fungus Cenococcum geophilum.</title>
        <authorList>
            <consortium name="DOE Joint Genome Institute"/>
            <person name="Peter M."/>
            <person name="Kohler A."/>
            <person name="Ohm R.A."/>
            <person name="Kuo A."/>
            <person name="Krutzmann J."/>
            <person name="Morin E."/>
            <person name="Arend M."/>
            <person name="Barry K.W."/>
            <person name="Binder M."/>
            <person name="Choi C."/>
            <person name="Clum A."/>
            <person name="Copeland A."/>
            <person name="Grisel N."/>
            <person name="Haridas S."/>
            <person name="Kipfer T."/>
            <person name="LaButti K."/>
            <person name="Lindquist E."/>
            <person name="Lipzen A."/>
            <person name="Maire R."/>
            <person name="Meier B."/>
            <person name="Mihaltcheva S."/>
            <person name="Molinier V."/>
            <person name="Murat C."/>
            <person name="Poggeler S."/>
            <person name="Quandt C.A."/>
            <person name="Sperisen C."/>
            <person name="Tritt A."/>
            <person name="Tisserant E."/>
            <person name="Crous P.W."/>
            <person name="Henrissat B."/>
            <person name="Nehls U."/>
            <person name="Egli S."/>
            <person name="Spatafora J.W."/>
            <person name="Grigoriev I.V."/>
            <person name="Martin F.M."/>
        </authorList>
    </citation>
    <scope>NUCLEOTIDE SEQUENCE [LARGE SCALE GENOMIC DNA]</scope>
    <source>
        <strain evidence="2 3">CBS 207.34</strain>
    </source>
</reference>
<evidence type="ECO:0000256" key="1">
    <source>
        <dbReference type="SAM" id="MobiDB-lite"/>
    </source>
</evidence>
<name>A0A8E2FBL9_9PEZI</name>
<feature type="compositionally biased region" description="Basic and acidic residues" evidence="1">
    <location>
        <begin position="170"/>
        <end position="179"/>
    </location>
</feature>
<feature type="compositionally biased region" description="Polar residues" evidence="1">
    <location>
        <begin position="284"/>
        <end position="299"/>
    </location>
</feature>
<feature type="region of interest" description="Disordered" evidence="1">
    <location>
        <begin position="284"/>
        <end position="315"/>
    </location>
</feature>
<protein>
    <submittedName>
        <fullName evidence="2">Uncharacterized protein</fullName>
    </submittedName>
</protein>
<dbReference type="AlphaFoldDB" id="A0A8E2FBL9"/>
<sequence length="315" mass="35551">MGLLDKKNKKSRAQARRNASGKGPSKPEEPEPSLSQREEEELRAKIRAQMFGDQLKEKIMAKMDEARFGEMQPEDEKPKDESEPETSKTDPIQENEQGNHLGKNAAEQFVSHPDHEQSSSGLSHYSERDNSVTDDGKSYAKPSIEQANEPERSQSRADFSLSYRFPSFNKDSDPFEDRASSSTPSGVYKHSPFDDRYALSKDDYSSQTEVLDEYSRVCPDLECDEIEHVDPEATPTKKLFQVPLPSSPSNRADPRAPSSSHFRRPTIEQHISDTLSGFRAIGSISQGQEKATQIPSPNRFTKPLRRPPWGRPRTL</sequence>
<gene>
    <name evidence="2" type="ORF">AOQ84DRAFT_72417</name>
</gene>
<accession>A0A8E2FBL9</accession>
<feature type="compositionally biased region" description="Polar residues" evidence="1">
    <location>
        <begin position="89"/>
        <end position="98"/>
    </location>
</feature>
<proteinExistence type="predicted"/>
<evidence type="ECO:0000313" key="2">
    <source>
        <dbReference type="EMBL" id="OCL14001.1"/>
    </source>
</evidence>
<keyword evidence="3" id="KW-1185">Reference proteome</keyword>
<evidence type="ECO:0000313" key="3">
    <source>
        <dbReference type="Proteomes" id="UP000250140"/>
    </source>
</evidence>
<organism evidence="2 3">
    <name type="scientific">Glonium stellatum</name>
    <dbReference type="NCBI Taxonomy" id="574774"/>
    <lineage>
        <taxon>Eukaryota</taxon>
        <taxon>Fungi</taxon>
        <taxon>Dikarya</taxon>
        <taxon>Ascomycota</taxon>
        <taxon>Pezizomycotina</taxon>
        <taxon>Dothideomycetes</taxon>
        <taxon>Pleosporomycetidae</taxon>
        <taxon>Gloniales</taxon>
        <taxon>Gloniaceae</taxon>
        <taxon>Glonium</taxon>
    </lineage>
</organism>
<feature type="region of interest" description="Disordered" evidence="1">
    <location>
        <begin position="230"/>
        <end position="265"/>
    </location>
</feature>
<feature type="region of interest" description="Disordered" evidence="1">
    <location>
        <begin position="1"/>
        <end position="195"/>
    </location>
</feature>
<dbReference type="EMBL" id="KV748638">
    <property type="protein sequence ID" value="OCL14001.1"/>
    <property type="molecule type" value="Genomic_DNA"/>
</dbReference>
<feature type="compositionally biased region" description="Basic and acidic residues" evidence="1">
    <location>
        <begin position="125"/>
        <end position="138"/>
    </location>
</feature>
<dbReference type="Proteomes" id="UP000250140">
    <property type="component" value="Unassembled WGS sequence"/>
</dbReference>